<organism evidence="2 3">
    <name type="scientific">Chelonia mydas</name>
    <name type="common">Green sea-turtle</name>
    <name type="synonym">Chelonia agassizi</name>
    <dbReference type="NCBI Taxonomy" id="8469"/>
    <lineage>
        <taxon>Eukaryota</taxon>
        <taxon>Metazoa</taxon>
        <taxon>Chordata</taxon>
        <taxon>Craniata</taxon>
        <taxon>Vertebrata</taxon>
        <taxon>Euteleostomi</taxon>
        <taxon>Archelosauria</taxon>
        <taxon>Testudinata</taxon>
        <taxon>Testudines</taxon>
        <taxon>Cryptodira</taxon>
        <taxon>Durocryptodira</taxon>
        <taxon>Americhelydia</taxon>
        <taxon>Chelonioidea</taxon>
        <taxon>Cheloniidae</taxon>
        <taxon>Chelonia</taxon>
    </lineage>
</organism>
<gene>
    <name evidence="2" type="ORF">UY3_04294</name>
</gene>
<evidence type="ECO:0000313" key="3">
    <source>
        <dbReference type="Proteomes" id="UP000031443"/>
    </source>
</evidence>
<feature type="region of interest" description="Disordered" evidence="1">
    <location>
        <begin position="94"/>
        <end position="121"/>
    </location>
</feature>
<proteinExistence type="predicted"/>
<dbReference type="Proteomes" id="UP000031443">
    <property type="component" value="Unassembled WGS sequence"/>
</dbReference>
<dbReference type="EMBL" id="KB519582">
    <property type="protein sequence ID" value="EMP38509.1"/>
    <property type="molecule type" value="Genomic_DNA"/>
</dbReference>
<dbReference type="PROSITE" id="PS51257">
    <property type="entry name" value="PROKAR_LIPOPROTEIN"/>
    <property type="match status" value="1"/>
</dbReference>
<evidence type="ECO:0000256" key="1">
    <source>
        <dbReference type="SAM" id="MobiDB-lite"/>
    </source>
</evidence>
<reference evidence="3" key="1">
    <citation type="journal article" date="2013" name="Nat. Genet.">
        <title>The draft genomes of soft-shell turtle and green sea turtle yield insights into the development and evolution of the turtle-specific body plan.</title>
        <authorList>
            <person name="Wang Z."/>
            <person name="Pascual-Anaya J."/>
            <person name="Zadissa A."/>
            <person name="Li W."/>
            <person name="Niimura Y."/>
            <person name="Huang Z."/>
            <person name="Li C."/>
            <person name="White S."/>
            <person name="Xiong Z."/>
            <person name="Fang D."/>
            <person name="Wang B."/>
            <person name="Ming Y."/>
            <person name="Chen Y."/>
            <person name="Zheng Y."/>
            <person name="Kuraku S."/>
            <person name="Pignatelli M."/>
            <person name="Herrero J."/>
            <person name="Beal K."/>
            <person name="Nozawa M."/>
            <person name="Li Q."/>
            <person name="Wang J."/>
            <person name="Zhang H."/>
            <person name="Yu L."/>
            <person name="Shigenobu S."/>
            <person name="Wang J."/>
            <person name="Liu J."/>
            <person name="Flicek P."/>
            <person name="Searle S."/>
            <person name="Wang J."/>
            <person name="Kuratani S."/>
            <person name="Yin Y."/>
            <person name="Aken B."/>
            <person name="Zhang G."/>
            <person name="Irie N."/>
        </authorList>
    </citation>
    <scope>NUCLEOTIDE SEQUENCE [LARGE SCALE GENOMIC DNA]</scope>
</reference>
<sequence>MEMRVDRNMGDTYQHMPQRCQRSGPPLLPGSAACASHSSNYTLLFVAWTSGQVTRVLLFQGIQSFQTHWLAGIFNILAPSQWLVGDSSPVLFTSEEREEEVTDSTEQCLTPDWSPDKLHQA</sequence>
<protein>
    <submittedName>
        <fullName evidence="2">Uncharacterized protein</fullName>
    </submittedName>
</protein>
<name>M7BMP6_CHEMY</name>
<evidence type="ECO:0000313" key="2">
    <source>
        <dbReference type="EMBL" id="EMP38509.1"/>
    </source>
</evidence>
<dbReference type="AlphaFoldDB" id="M7BMP6"/>
<keyword evidence="3" id="KW-1185">Reference proteome</keyword>
<accession>M7BMP6</accession>